<dbReference type="NCBIfam" id="NF002938">
    <property type="entry name" value="PRK03592.1"/>
    <property type="match status" value="1"/>
</dbReference>
<reference evidence="6" key="1">
    <citation type="submission" date="2021-05" db="EMBL/GenBank/DDBJ databases">
        <authorList>
            <person name="Stam R."/>
        </authorList>
    </citation>
    <scope>NUCLEOTIDE SEQUENCE</scope>
    <source>
        <strain evidence="6">CS162</strain>
    </source>
</reference>
<dbReference type="InterPro" id="IPR000639">
    <property type="entry name" value="Epox_hydrolase-like"/>
</dbReference>
<dbReference type="InterPro" id="IPR000073">
    <property type="entry name" value="AB_hydrolase_1"/>
</dbReference>
<keyword evidence="7" id="KW-1185">Reference proteome</keyword>
<keyword evidence="4" id="KW-0576">Peroxisome</keyword>
<dbReference type="GO" id="GO:0005777">
    <property type="term" value="C:peroxisome"/>
    <property type="evidence" value="ECO:0007669"/>
    <property type="project" value="UniProtKB-SubCell"/>
</dbReference>
<organism evidence="6 7">
    <name type="scientific">Alternaria atra</name>
    <dbReference type="NCBI Taxonomy" id="119953"/>
    <lineage>
        <taxon>Eukaryota</taxon>
        <taxon>Fungi</taxon>
        <taxon>Dikarya</taxon>
        <taxon>Ascomycota</taxon>
        <taxon>Pezizomycotina</taxon>
        <taxon>Dothideomycetes</taxon>
        <taxon>Pleosporomycetidae</taxon>
        <taxon>Pleosporales</taxon>
        <taxon>Pleosporineae</taxon>
        <taxon>Pleosporaceae</taxon>
        <taxon>Alternaria</taxon>
        <taxon>Alternaria sect. Ulocladioides</taxon>
    </lineage>
</organism>
<sequence>MVAEEVSPDFPFEKKHVKTLDSFMAYVDTGTPNTAATTVVFVHGNPTSSYLWRNIIPHISPVARCVAPDLVGFGDSGKMPSNGYYIREHAEYFGAFMEAVLPANDKVVLVVHDWGSALGFDWARKNEQRVAGLVFMEFVYASLTAENFVGWDDRLSKMRDPDTGHKLVLEENYFVEVILKKHGTSKGVPEAVMEHYRRPFANPLDREPQWRMPNEIPLEGRAPDVGKMVWQAWEWLKAGNNQVPKLIFWVEPGMLVPPHRVKDVAEWMGNPKVVGLGPSGHFPQEEYPHRIGEETRKFVDNILEGK</sequence>
<comment type="subcellular location">
    <subcellularLocation>
        <location evidence="1">Peroxisome</location>
    </subcellularLocation>
</comment>
<dbReference type="PRINTS" id="PR00412">
    <property type="entry name" value="EPOXHYDRLASE"/>
</dbReference>
<evidence type="ECO:0000313" key="7">
    <source>
        <dbReference type="Proteomes" id="UP000676310"/>
    </source>
</evidence>
<proteinExistence type="inferred from homology"/>
<dbReference type="Pfam" id="PF00561">
    <property type="entry name" value="Abhydrolase_1"/>
    <property type="match status" value="1"/>
</dbReference>
<dbReference type="GO" id="GO:0003824">
    <property type="term" value="F:catalytic activity"/>
    <property type="evidence" value="ECO:0007669"/>
    <property type="project" value="InterPro"/>
</dbReference>
<dbReference type="InterPro" id="IPR029058">
    <property type="entry name" value="AB_hydrolase_fold"/>
</dbReference>
<dbReference type="RefSeq" id="XP_043171331.1">
    <property type="nucleotide sequence ID" value="XM_043315396.1"/>
</dbReference>
<dbReference type="SUPFAM" id="SSF53474">
    <property type="entry name" value="alpha/beta-Hydrolases"/>
    <property type="match status" value="1"/>
</dbReference>
<evidence type="ECO:0000256" key="2">
    <source>
        <dbReference type="ARBA" id="ARBA00005668"/>
    </source>
</evidence>
<dbReference type="GeneID" id="67019803"/>
<name>A0A8J2I5H0_9PLEO</name>
<dbReference type="PANTHER" id="PTHR43689">
    <property type="entry name" value="HYDROLASE"/>
    <property type="match status" value="1"/>
</dbReference>
<gene>
    <name evidence="6" type="ORF">ALTATR162_LOCUS7767</name>
</gene>
<comment type="caution">
    <text evidence="6">The sequence shown here is derived from an EMBL/GenBank/DDBJ whole genome shotgun (WGS) entry which is preliminary data.</text>
</comment>
<evidence type="ECO:0000313" key="6">
    <source>
        <dbReference type="EMBL" id="CAG5174347.1"/>
    </source>
</evidence>
<evidence type="ECO:0000256" key="1">
    <source>
        <dbReference type="ARBA" id="ARBA00004275"/>
    </source>
</evidence>
<dbReference type="PANTHER" id="PTHR43689:SF8">
    <property type="entry name" value="ALPHA_BETA-HYDROLASES SUPERFAMILY PROTEIN"/>
    <property type="match status" value="1"/>
</dbReference>
<dbReference type="Proteomes" id="UP000676310">
    <property type="component" value="Unassembled WGS sequence"/>
</dbReference>
<keyword evidence="3" id="KW-0843">Virulence</keyword>
<dbReference type="Gene3D" id="3.40.50.1820">
    <property type="entry name" value="alpha/beta hydrolase"/>
    <property type="match status" value="1"/>
</dbReference>
<feature type="domain" description="AB hydrolase-1" evidence="5">
    <location>
        <begin position="38"/>
        <end position="286"/>
    </location>
</feature>
<dbReference type="OrthoDB" id="3715624at2759"/>
<dbReference type="EMBL" id="CAJRGZ010000022">
    <property type="protein sequence ID" value="CAG5174347.1"/>
    <property type="molecule type" value="Genomic_DNA"/>
</dbReference>
<dbReference type="AlphaFoldDB" id="A0A8J2I5H0"/>
<evidence type="ECO:0000256" key="3">
    <source>
        <dbReference type="ARBA" id="ARBA00023026"/>
    </source>
</evidence>
<evidence type="ECO:0000256" key="4">
    <source>
        <dbReference type="ARBA" id="ARBA00023140"/>
    </source>
</evidence>
<protein>
    <recommendedName>
        <fullName evidence="5">AB hydrolase-1 domain-containing protein</fullName>
    </recommendedName>
</protein>
<comment type="similarity">
    <text evidence="2">Belongs to the AB hydrolase superfamily. AKT2 hydrolase family.</text>
</comment>
<accession>A0A8J2I5H0</accession>
<evidence type="ECO:0000259" key="5">
    <source>
        <dbReference type="Pfam" id="PF00561"/>
    </source>
</evidence>